<reference evidence="1" key="1">
    <citation type="submission" date="2014-09" db="EMBL/GenBank/DDBJ databases">
        <authorList>
            <person name="Magalhaes I.L.F."/>
            <person name="Oliveira U."/>
            <person name="Santos F.R."/>
            <person name="Vidigal T.H.D.A."/>
            <person name="Brescovit A.D."/>
            <person name="Santos A.J."/>
        </authorList>
    </citation>
    <scope>NUCLEOTIDE SEQUENCE</scope>
    <source>
        <tissue evidence="1">Shoot tissue taken approximately 20 cm above the soil surface</tissue>
    </source>
</reference>
<reference evidence="1" key="2">
    <citation type="journal article" date="2015" name="Data Brief">
        <title>Shoot transcriptome of the giant reed, Arundo donax.</title>
        <authorList>
            <person name="Barrero R.A."/>
            <person name="Guerrero F.D."/>
            <person name="Moolhuijzen P."/>
            <person name="Goolsby J.A."/>
            <person name="Tidwell J."/>
            <person name="Bellgard S.E."/>
            <person name="Bellgard M.I."/>
        </authorList>
    </citation>
    <scope>NUCLEOTIDE SEQUENCE</scope>
    <source>
        <tissue evidence="1">Shoot tissue taken approximately 20 cm above the soil surface</tissue>
    </source>
</reference>
<name>A0A0A8YHQ2_ARUDO</name>
<dbReference type="EMBL" id="GBRH01272374">
    <property type="protein sequence ID" value="JAD25521.1"/>
    <property type="molecule type" value="Transcribed_RNA"/>
</dbReference>
<sequence length="12" mass="1362">MDKDVEQVERGG</sequence>
<proteinExistence type="predicted"/>
<accession>A0A0A8YHQ2</accession>
<protein>
    <submittedName>
        <fullName evidence="1">Uncharacterized protein</fullName>
    </submittedName>
</protein>
<organism evidence="1">
    <name type="scientific">Arundo donax</name>
    <name type="common">Giant reed</name>
    <name type="synonym">Donax arundinaceus</name>
    <dbReference type="NCBI Taxonomy" id="35708"/>
    <lineage>
        <taxon>Eukaryota</taxon>
        <taxon>Viridiplantae</taxon>
        <taxon>Streptophyta</taxon>
        <taxon>Embryophyta</taxon>
        <taxon>Tracheophyta</taxon>
        <taxon>Spermatophyta</taxon>
        <taxon>Magnoliopsida</taxon>
        <taxon>Liliopsida</taxon>
        <taxon>Poales</taxon>
        <taxon>Poaceae</taxon>
        <taxon>PACMAD clade</taxon>
        <taxon>Arundinoideae</taxon>
        <taxon>Arundineae</taxon>
        <taxon>Arundo</taxon>
    </lineage>
</organism>
<evidence type="ECO:0000313" key="1">
    <source>
        <dbReference type="EMBL" id="JAD25521.1"/>
    </source>
</evidence>